<protein>
    <recommendedName>
        <fullName evidence="7">MADS-box domain-containing protein</fullName>
    </recommendedName>
</protein>
<dbReference type="PRINTS" id="PR00404">
    <property type="entry name" value="MADSDOMAIN"/>
</dbReference>
<feature type="domain" description="MADS-box" evidence="7">
    <location>
        <begin position="1"/>
        <end position="61"/>
    </location>
</feature>
<keyword evidence="3" id="KW-0238">DNA-binding</keyword>
<dbReference type="EMBL" id="LR721776">
    <property type="protein sequence ID" value="VVV67972.1"/>
    <property type="molecule type" value="Genomic_DNA"/>
</dbReference>
<dbReference type="Pfam" id="PF00319">
    <property type="entry name" value="SRF-TF"/>
    <property type="match status" value="1"/>
</dbReference>
<dbReference type="PROSITE" id="PS50066">
    <property type="entry name" value="MADS_BOX_2"/>
    <property type="match status" value="1"/>
</dbReference>
<dbReference type="Gene3D" id="3.40.1810.10">
    <property type="entry name" value="Transcription factor, MADS-box"/>
    <property type="match status" value="1"/>
</dbReference>
<dbReference type="GO" id="GO:0005634">
    <property type="term" value="C:nucleus"/>
    <property type="evidence" value="ECO:0007669"/>
    <property type="project" value="UniProtKB-SubCell"/>
</dbReference>
<dbReference type="Gramene" id="NC11G0015800.1">
    <property type="protein sequence ID" value="NC11G0015800.1:cds"/>
    <property type="gene ID" value="NC11G0015800"/>
</dbReference>
<evidence type="ECO:0000259" key="7">
    <source>
        <dbReference type="PROSITE" id="PS50066"/>
    </source>
</evidence>
<keyword evidence="5" id="KW-0539">Nucleus</keyword>
<dbReference type="GO" id="GO:0000978">
    <property type="term" value="F:RNA polymerase II cis-regulatory region sequence-specific DNA binding"/>
    <property type="evidence" value="ECO:0007669"/>
    <property type="project" value="TreeGrafter"/>
</dbReference>
<comment type="subcellular location">
    <subcellularLocation>
        <location evidence="1">Nucleus</location>
    </subcellularLocation>
</comment>
<evidence type="ECO:0000256" key="5">
    <source>
        <dbReference type="ARBA" id="ARBA00023242"/>
    </source>
</evidence>
<dbReference type="FunFam" id="3.40.1810.10:FF:000006">
    <property type="entry name" value="Agamous-like MADS-box protein AGL62"/>
    <property type="match status" value="1"/>
</dbReference>
<sequence>MGRQKIEIKKIQNKDNRQVCFSKRRNGLMKKANELCILCGAEIAVIVFSPGGKSYSFGSPSVESVVHRFLNGLSPSSSLSSLRTSDPDPAHHSSSIRELNQQHDELLQQLEAERRRRSSLQKMHDRTCHAQGMAGWDSDVNSLDHGQLENLLPALEELKSTLMRRAEELMLKMPANNHSGFDAGFSSLPPPPPPPPPSQLPASSFINPSCYSFNANDCNPLFLPMSKATNFNHGGFSTSQINIGSYFSNNQDDVYTVDLSRLGHDIDNIKYEF</sequence>
<organism evidence="8">
    <name type="scientific">Nymphaea colorata</name>
    <name type="common">pocket water lily</name>
    <dbReference type="NCBI Taxonomy" id="210225"/>
    <lineage>
        <taxon>Eukaryota</taxon>
        <taxon>Viridiplantae</taxon>
        <taxon>Streptophyta</taxon>
        <taxon>Embryophyta</taxon>
        <taxon>Tracheophyta</taxon>
        <taxon>Spermatophyta</taxon>
        <taxon>Magnoliopsida</taxon>
        <taxon>Nymphaeales</taxon>
        <taxon>Nymphaeaceae</taxon>
        <taxon>Nymphaea</taxon>
    </lineage>
</organism>
<dbReference type="AlphaFoldDB" id="A0A5K0XTZ0"/>
<reference evidence="8" key="1">
    <citation type="submission" date="2019-09" db="EMBL/GenBank/DDBJ databases">
        <authorList>
            <person name="Zhang L."/>
        </authorList>
    </citation>
    <scope>NUCLEOTIDE SEQUENCE</scope>
</reference>
<evidence type="ECO:0000256" key="4">
    <source>
        <dbReference type="ARBA" id="ARBA00023163"/>
    </source>
</evidence>
<accession>A0A5K0XTZ0</accession>
<keyword evidence="4" id="KW-0804">Transcription</keyword>
<dbReference type="PANTHER" id="PTHR11945">
    <property type="entry name" value="MADS BOX PROTEIN"/>
    <property type="match status" value="1"/>
</dbReference>
<dbReference type="CDD" id="cd00265">
    <property type="entry name" value="MADS_MEF2_like"/>
    <property type="match status" value="1"/>
</dbReference>
<dbReference type="GO" id="GO:0045944">
    <property type="term" value="P:positive regulation of transcription by RNA polymerase II"/>
    <property type="evidence" value="ECO:0007669"/>
    <property type="project" value="InterPro"/>
</dbReference>
<dbReference type="InterPro" id="IPR036879">
    <property type="entry name" value="TF_MADSbox_sf"/>
</dbReference>
<proteinExistence type="predicted"/>
<feature type="region of interest" description="Disordered" evidence="6">
    <location>
        <begin position="76"/>
        <end position="98"/>
    </location>
</feature>
<gene>
    <name evidence="8" type="ORF">NYM_LOCUS5787</name>
</gene>
<evidence type="ECO:0000256" key="2">
    <source>
        <dbReference type="ARBA" id="ARBA00023015"/>
    </source>
</evidence>
<dbReference type="InterPro" id="IPR033896">
    <property type="entry name" value="MEF2-like_N"/>
</dbReference>
<dbReference type="InterPro" id="IPR002100">
    <property type="entry name" value="TF_MADSbox"/>
</dbReference>
<evidence type="ECO:0000256" key="3">
    <source>
        <dbReference type="ARBA" id="ARBA00023125"/>
    </source>
</evidence>
<dbReference type="SMART" id="SM00432">
    <property type="entry name" value="MADS"/>
    <property type="match status" value="1"/>
</dbReference>
<evidence type="ECO:0000256" key="1">
    <source>
        <dbReference type="ARBA" id="ARBA00004123"/>
    </source>
</evidence>
<dbReference type="GO" id="GO:0046983">
    <property type="term" value="F:protein dimerization activity"/>
    <property type="evidence" value="ECO:0007669"/>
    <property type="project" value="InterPro"/>
</dbReference>
<evidence type="ECO:0000313" key="8">
    <source>
        <dbReference type="EMBL" id="VVV67972.1"/>
    </source>
</evidence>
<dbReference type="GO" id="GO:0000981">
    <property type="term" value="F:DNA-binding transcription factor activity, RNA polymerase II-specific"/>
    <property type="evidence" value="ECO:0007669"/>
    <property type="project" value="TreeGrafter"/>
</dbReference>
<name>A0A5K0XTZ0_9MAGN</name>
<dbReference type="SUPFAM" id="SSF55455">
    <property type="entry name" value="SRF-like"/>
    <property type="match status" value="1"/>
</dbReference>
<dbReference type="PANTHER" id="PTHR11945:SF629">
    <property type="entry name" value="OS02G0164450 PROTEIN"/>
    <property type="match status" value="1"/>
</dbReference>
<evidence type="ECO:0000256" key="6">
    <source>
        <dbReference type="SAM" id="MobiDB-lite"/>
    </source>
</evidence>
<keyword evidence="2" id="KW-0805">Transcription regulation</keyword>